<proteinExistence type="predicted"/>
<evidence type="ECO:0000256" key="1">
    <source>
        <dbReference type="SAM" id="Phobius"/>
    </source>
</evidence>
<comment type="caution">
    <text evidence="3">The sequence shown here is derived from an EMBL/GenBank/DDBJ whole genome shotgun (WGS) entry which is preliminary data.</text>
</comment>
<dbReference type="EMBL" id="DXAK01000040">
    <property type="protein sequence ID" value="HJA06941.1"/>
    <property type="molecule type" value="Genomic_DNA"/>
</dbReference>
<keyword evidence="1" id="KW-0472">Membrane</keyword>
<dbReference type="Proteomes" id="UP000824223">
    <property type="component" value="Unassembled WGS sequence"/>
</dbReference>
<accession>A0A9D2HB29</accession>
<evidence type="ECO:0000259" key="2">
    <source>
        <dbReference type="Pfam" id="PF20578"/>
    </source>
</evidence>
<keyword evidence="1" id="KW-0812">Transmembrane</keyword>
<keyword evidence="1" id="KW-1133">Transmembrane helix</keyword>
<dbReference type="InterPro" id="IPR046780">
    <property type="entry name" value="aBig_2"/>
</dbReference>
<feature type="domain" description="Atrophied bacterial Ig" evidence="2">
    <location>
        <begin position="106"/>
        <end position="181"/>
    </location>
</feature>
<feature type="transmembrane region" description="Helical" evidence="1">
    <location>
        <begin position="12"/>
        <end position="34"/>
    </location>
</feature>
<dbReference type="AlphaFoldDB" id="A0A9D2HB29"/>
<organism evidence="3 4">
    <name type="scientific">Candidatus Mediterraneibacter pullicola</name>
    <dbReference type="NCBI Taxonomy" id="2838682"/>
    <lineage>
        <taxon>Bacteria</taxon>
        <taxon>Bacillati</taxon>
        <taxon>Bacillota</taxon>
        <taxon>Clostridia</taxon>
        <taxon>Lachnospirales</taxon>
        <taxon>Lachnospiraceae</taxon>
        <taxon>Mediterraneibacter</taxon>
    </lineage>
</organism>
<dbReference type="Pfam" id="PF20578">
    <property type="entry name" value="aBig_2"/>
    <property type="match status" value="1"/>
</dbReference>
<reference evidence="3" key="1">
    <citation type="journal article" date="2021" name="PeerJ">
        <title>Extensive microbial diversity within the chicken gut microbiome revealed by metagenomics and culture.</title>
        <authorList>
            <person name="Gilroy R."/>
            <person name="Ravi A."/>
            <person name="Getino M."/>
            <person name="Pursley I."/>
            <person name="Horton D.L."/>
            <person name="Alikhan N.F."/>
            <person name="Baker D."/>
            <person name="Gharbi K."/>
            <person name="Hall N."/>
            <person name="Watson M."/>
            <person name="Adriaenssens E.M."/>
            <person name="Foster-Nyarko E."/>
            <person name="Jarju S."/>
            <person name="Secka A."/>
            <person name="Antonio M."/>
            <person name="Oren A."/>
            <person name="Chaudhuri R.R."/>
            <person name="La Ragione R."/>
            <person name="Hildebrand F."/>
            <person name="Pallen M.J."/>
        </authorList>
    </citation>
    <scope>NUCLEOTIDE SEQUENCE</scope>
    <source>
        <strain evidence="3">ChiSjej2B20-11307</strain>
    </source>
</reference>
<evidence type="ECO:0000313" key="4">
    <source>
        <dbReference type="Proteomes" id="UP000824223"/>
    </source>
</evidence>
<gene>
    <name evidence="3" type="ORF">H9798_07370</name>
</gene>
<protein>
    <submittedName>
        <fullName evidence="3">Type II secretion system F family protein</fullName>
    </submittedName>
</protein>
<name>A0A9D2HB29_9FIRM</name>
<sequence>MKKIRNGIKEHPVYVKAGVILLATVLCSACLYLLDNGDRVRTDQSGQAVLERGALGEDIVQKMRVRIGEDKEEKSIDISVTGREYTSEELKEAFTRAAEKLEKYIMGENKSPDEIRCDLNLITEIPDTGISVSWELDRYDVMDIKGKLQEEKLTEEGTNVRLTATLSCEEEREIREFYIRVFPPVKNREEAVMEELDKEISKADEQTKTEQYLVLPDSVDGEEVKWRYETRTRAAALLVIGIGTACLMAVSETQRKKEAEKKIVRQMKLDYPKIINRFNLYIRAGMTIRKAWFSIAQDYENKKETGEEKKKRKAYEEMVSAMYRMQSGAAEGECYENYGTRCGISTYRKFGTMLSQNLRKGTKGLTDILGREAEDAFEERKNLAKKMGEEAGTKLMIPLFLMLIIVFAIVIIPAFFSIQV</sequence>
<evidence type="ECO:0000313" key="3">
    <source>
        <dbReference type="EMBL" id="HJA06941.1"/>
    </source>
</evidence>
<feature type="transmembrane region" description="Helical" evidence="1">
    <location>
        <begin position="395"/>
        <end position="418"/>
    </location>
</feature>
<reference evidence="3" key="2">
    <citation type="submission" date="2021-04" db="EMBL/GenBank/DDBJ databases">
        <authorList>
            <person name="Gilroy R."/>
        </authorList>
    </citation>
    <scope>NUCLEOTIDE SEQUENCE</scope>
    <source>
        <strain evidence="3">ChiSjej2B20-11307</strain>
    </source>
</reference>